<evidence type="ECO:0008006" key="3">
    <source>
        <dbReference type="Google" id="ProtNLM"/>
    </source>
</evidence>
<evidence type="ECO:0000313" key="1">
    <source>
        <dbReference type="EMBL" id="GMT18606.1"/>
    </source>
</evidence>
<gene>
    <name evidence="1" type="ORF">PFISCL1PPCAC_9903</name>
</gene>
<evidence type="ECO:0000313" key="2">
    <source>
        <dbReference type="Proteomes" id="UP001432322"/>
    </source>
</evidence>
<reference evidence="1" key="1">
    <citation type="submission" date="2023-10" db="EMBL/GenBank/DDBJ databases">
        <title>Genome assembly of Pristionchus species.</title>
        <authorList>
            <person name="Yoshida K."/>
            <person name="Sommer R.J."/>
        </authorList>
    </citation>
    <scope>NUCLEOTIDE SEQUENCE</scope>
    <source>
        <strain evidence="1">RS5133</strain>
    </source>
</reference>
<dbReference type="EMBL" id="BTSY01000003">
    <property type="protein sequence ID" value="GMT18606.1"/>
    <property type="molecule type" value="Genomic_DNA"/>
</dbReference>
<protein>
    <recommendedName>
        <fullName evidence="3">Pectate lyase</fullName>
    </recommendedName>
</protein>
<comment type="caution">
    <text evidence="1">The sequence shown here is derived from an EMBL/GenBank/DDBJ whole genome shotgun (WGS) entry which is preliminary data.</text>
</comment>
<name>A0AAV5VIY9_9BILA</name>
<accession>A0AAV5VIY9</accession>
<proteinExistence type="predicted"/>
<dbReference type="AlphaFoldDB" id="A0AAV5VIY9"/>
<keyword evidence="2" id="KW-1185">Reference proteome</keyword>
<dbReference type="Proteomes" id="UP001432322">
    <property type="component" value="Unassembled WGS sequence"/>
</dbReference>
<organism evidence="1 2">
    <name type="scientific">Pristionchus fissidentatus</name>
    <dbReference type="NCBI Taxonomy" id="1538716"/>
    <lineage>
        <taxon>Eukaryota</taxon>
        <taxon>Metazoa</taxon>
        <taxon>Ecdysozoa</taxon>
        <taxon>Nematoda</taxon>
        <taxon>Chromadorea</taxon>
        <taxon>Rhabditida</taxon>
        <taxon>Rhabditina</taxon>
        <taxon>Diplogasteromorpha</taxon>
        <taxon>Diplogasteroidea</taxon>
        <taxon>Neodiplogasteridae</taxon>
        <taxon>Pristionchus</taxon>
    </lineage>
</organism>
<sequence>MVSSTKGSSFHEIFEGGGAELVCNSGPFLTRSFIYTSGCLECTAVSVLGDSVRIVIRNSFINGGMA</sequence>